<name>A0ACB9KIA1_BAUVA</name>
<dbReference type="Proteomes" id="UP000828941">
    <property type="component" value="Chromosome 14"/>
</dbReference>
<evidence type="ECO:0000313" key="1">
    <source>
        <dbReference type="EMBL" id="KAI4296928.1"/>
    </source>
</evidence>
<keyword evidence="2" id="KW-1185">Reference proteome</keyword>
<accession>A0ACB9KIA1</accession>
<protein>
    <submittedName>
        <fullName evidence="1">Uncharacterized protein</fullName>
    </submittedName>
</protein>
<reference evidence="1 2" key="1">
    <citation type="journal article" date="2022" name="DNA Res.">
        <title>Chromosomal-level genome assembly of the orchid tree Bauhinia variegata (Leguminosae; Cercidoideae) supports the allotetraploid origin hypothesis of Bauhinia.</title>
        <authorList>
            <person name="Zhong Y."/>
            <person name="Chen Y."/>
            <person name="Zheng D."/>
            <person name="Pang J."/>
            <person name="Liu Y."/>
            <person name="Luo S."/>
            <person name="Meng S."/>
            <person name="Qian L."/>
            <person name="Wei D."/>
            <person name="Dai S."/>
            <person name="Zhou R."/>
        </authorList>
    </citation>
    <scope>NUCLEOTIDE SEQUENCE [LARGE SCALE GENOMIC DNA]</scope>
    <source>
        <strain evidence="1">BV-YZ2020</strain>
    </source>
</reference>
<sequence>MFKAWLLHSLALVIFLLLFLLVFFVKFDEDGESSYCGDIFNVSSSCDDPVYQLFCENNKPTLYLNYGRHEVHAFSASNSGDIQFVNGSVANNNCSVITRETMSYDNTSYIYYGHIIMFVSCESPVNSPLYVDIAESCGGGRNFSETKTRKGHYYYLLLPQHSTTVSDLADFCSIDLRITIMSNWRARTCNENCLYRDVEVEHAKGIELRWRPIRCGDWKGRGPCRLDNATDLVICDPSYTNLLELVVAYCGVAAMYCAGSIGKS</sequence>
<evidence type="ECO:0000313" key="2">
    <source>
        <dbReference type="Proteomes" id="UP000828941"/>
    </source>
</evidence>
<dbReference type="EMBL" id="CM039439">
    <property type="protein sequence ID" value="KAI4296928.1"/>
    <property type="molecule type" value="Genomic_DNA"/>
</dbReference>
<proteinExistence type="predicted"/>
<organism evidence="1 2">
    <name type="scientific">Bauhinia variegata</name>
    <name type="common">Purple orchid tree</name>
    <name type="synonym">Phanera variegata</name>
    <dbReference type="NCBI Taxonomy" id="167791"/>
    <lineage>
        <taxon>Eukaryota</taxon>
        <taxon>Viridiplantae</taxon>
        <taxon>Streptophyta</taxon>
        <taxon>Embryophyta</taxon>
        <taxon>Tracheophyta</taxon>
        <taxon>Spermatophyta</taxon>
        <taxon>Magnoliopsida</taxon>
        <taxon>eudicotyledons</taxon>
        <taxon>Gunneridae</taxon>
        <taxon>Pentapetalae</taxon>
        <taxon>rosids</taxon>
        <taxon>fabids</taxon>
        <taxon>Fabales</taxon>
        <taxon>Fabaceae</taxon>
        <taxon>Cercidoideae</taxon>
        <taxon>Cercideae</taxon>
        <taxon>Bauhiniinae</taxon>
        <taxon>Bauhinia</taxon>
    </lineage>
</organism>
<comment type="caution">
    <text evidence="1">The sequence shown here is derived from an EMBL/GenBank/DDBJ whole genome shotgun (WGS) entry which is preliminary data.</text>
</comment>
<gene>
    <name evidence="1" type="ORF">L6164_036845</name>
</gene>